<dbReference type="EMBL" id="MU853909">
    <property type="protein sequence ID" value="KAK3935757.1"/>
    <property type="molecule type" value="Genomic_DNA"/>
</dbReference>
<evidence type="ECO:0000256" key="1">
    <source>
        <dbReference type="SAM" id="MobiDB-lite"/>
    </source>
</evidence>
<organism evidence="3 4">
    <name type="scientific">Diplogelasinospora grovesii</name>
    <dbReference type="NCBI Taxonomy" id="303347"/>
    <lineage>
        <taxon>Eukaryota</taxon>
        <taxon>Fungi</taxon>
        <taxon>Dikarya</taxon>
        <taxon>Ascomycota</taxon>
        <taxon>Pezizomycotina</taxon>
        <taxon>Sordariomycetes</taxon>
        <taxon>Sordariomycetidae</taxon>
        <taxon>Sordariales</taxon>
        <taxon>Diplogelasinosporaceae</taxon>
        <taxon>Diplogelasinospora</taxon>
    </lineage>
</organism>
<evidence type="ECO:0000256" key="2">
    <source>
        <dbReference type="SAM" id="Phobius"/>
    </source>
</evidence>
<accession>A0AAN6N1I9</accession>
<dbReference type="Proteomes" id="UP001303473">
    <property type="component" value="Unassembled WGS sequence"/>
</dbReference>
<dbReference type="PANTHER" id="PTHR35896:SF3">
    <property type="entry name" value="MAJOR FACILITATOR SUPERFAMILY TRANSPORTER"/>
    <property type="match status" value="1"/>
</dbReference>
<proteinExistence type="predicted"/>
<evidence type="ECO:0000313" key="3">
    <source>
        <dbReference type="EMBL" id="KAK3935757.1"/>
    </source>
</evidence>
<comment type="caution">
    <text evidence="3">The sequence shown here is derived from an EMBL/GenBank/DDBJ whole genome shotgun (WGS) entry which is preliminary data.</text>
</comment>
<keyword evidence="2" id="KW-0812">Transmembrane</keyword>
<sequence length="274" mass="30764">MDDDTIEEAEKKPLTSPDGRTFWFPGEGGAPIGEKNKRENTTFRGRLGAILTSAHLYYCIIIFLLVGLYIRDLTAFSRWHSRLSTPPTPSEDLPPLCGASPEEARALGCVFDVYVNGWLPAACYDKAVAEMSESNDTDLFPAAGGRTTYPIYWDEEFTKRATLEDVEAAAFANGEDGFNVRFHIAYDYHRAHCLHLWRLTASAAERLVRGERAVGVYYKAASPEHAWHCSKIIIEGDGRDPNKKDRITPGVGRCVGLDDAWNEMYDWAGRRKQH</sequence>
<dbReference type="PANTHER" id="PTHR35896">
    <property type="entry name" value="IG-LIKE DOMAIN-CONTAINING PROTEIN"/>
    <property type="match status" value="1"/>
</dbReference>
<reference evidence="4" key="1">
    <citation type="journal article" date="2023" name="Mol. Phylogenet. Evol.">
        <title>Genome-scale phylogeny and comparative genomics of the fungal order Sordariales.</title>
        <authorList>
            <person name="Hensen N."/>
            <person name="Bonometti L."/>
            <person name="Westerberg I."/>
            <person name="Brannstrom I.O."/>
            <person name="Guillou S."/>
            <person name="Cros-Aarteil S."/>
            <person name="Calhoun S."/>
            <person name="Haridas S."/>
            <person name="Kuo A."/>
            <person name="Mondo S."/>
            <person name="Pangilinan J."/>
            <person name="Riley R."/>
            <person name="LaButti K."/>
            <person name="Andreopoulos B."/>
            <person name="Lipzen A."/>
            <person name="Chen C."/>
            <person name="Yan M."/>
            <person name="Daum C."/>
            <person name="Ng V."/>
            <person name="Clum A."/>
            <person name="Steindorff A."/>
            <person name="Ohm R.A."/>
            <person name="Martin F."/>
            <person name="Silar P."/>
            <person name="Natvig D.O."/>
            <person name="Lalanne C."/>
            <person name="Gautier V."/>
            <person name="Ament-Velasquez S.L."/>
            <person name="Kruys A."/>
            <person name="Hutchinson M.I."/>
            <person name="Powell A.J."/>
            <person name="Barry K."/>
            <person name="Miller A.N."/>
            <person name="Grigoriev I.V."/>
            <person name="Debuchy R."/>
            <person name="Gladieux P."/>
            <person name="Hiltunen Thoren M."/>
            <person name="Johannesson H."/>
        </authorList>
    </citation>
    <scope>NUCLEOTIDE SEQUENCE [LARGE SCALE GENOMIC DNA]</scope>
    <source>
        <strain evidence="4">CBS 340.73</strain>
    </source>
</reference>
<evidence type="ECO:0000313" key="4">
    <source>
        <dbReference type="Proteomes" id="UP001303473"/>
    </source>
</evidence>
<feature type="region of interest" description="Disordered" evidence="1">
    <location>
        <begin position="1"/>
        <end position="20"/>
    </location>
</feature>
<protein>
    <submittedName>
        <fullName evidence="3">Uncharacterized protein</fullName>
    </submittedName>
</protein>
<keyword evidence="2" id="KW-1133">Transmembrane helix</keyword>
<gene>
    <name evidence="3" type="ORF">QBC46DRAFT_421361</name>
</gene>
<dbReference type="AlphaFoldDB" id="A0AAN6N1I9"/>
<name>A0AAN6N1I9_9PEZI</name>
<feature type="transmembrane region" description="Helical" evidence="2">
    <location>
        <begin position="47"/>
        <end position="70"/>
    </location>
</feature>
<dbReference type="InterPro" id="IPR053008">
    <property type="entry name" value="Phomopsin_biosynth_assoc"/>
</dbReference>
<keyword evidence="4" id="KW-1185">Reference proteome</keyword>
<keyword evidence="2" id="KW-0472">Membrane</keyword>